<dbReference type="EMBL" id="WBNN01016677">
    <property type="protein sequence ID" value="NXQ02073.1"/>
    <property type="molecule type" value="Genomic_DNA"/>
</dbReference>
<evidence type="ECO:0000259" key="1">
    <source>
        <dbReference type="SMART" id="SM00208"/>
    </source>
</evidence>
<name>A0A852EBJ4_VIDMA</name>
<feature type="non-terminal residue" evidence="2">
    <location>
        <position position="1"/>
    </location>
</feature>
<dbReference type="AlphaFoldDB" id="A0A852EBJ4"/>
<feature type="domain" description="TNFR-Cys" evidence="1">
    <location>
        <begin position="16"/>
        <end position="54"/>
    </location>
</feature>
<dbReference type="Gene3D" id="2.10.50.10">
    <property type="entry name" value="Tumor Necrosis Factor Receptor, subunit A, domain 2"/>
    <property type="match status" value="1"/>
</dbReference>
<feature type="non-terminal residue" evidence="2">
    <location>
        <position position="95"/>
    </location>
</feature>
<sequence length="95" mass="10490">GTPAPCEAAQDHDCKCPPGHSCADEPCQFCRALPRCPPGWEPSRIGRVNFQFECKPCENGTYSSSRRSWCRNWTDCESSGFVTLREGSSTQNAVC</sequence>
<dbReference type="PANTHER" id="PTHR47388">
    <property type="entry name" value="TUMOR NECROSIS FACTOR RECEPTOR SUPERFAMILY MEMBER 18"/>
    <property type="match status" value="1"/>
</dbReference>
<evidence type="ECO:0000313" key="3">
    <source>
        <dbReference type="Proteomes" id="UP000656497"/>
    </source>
</evidence>
<evidence type="ECO:0000313" key="2">
    <source>
        <dbReference type="EMBL" id="NXQ02073.1"/>
    </source>
</evidence>
<gene>
    <name evidence="2" type="primary">Tnfrsf18</name>
    <name evidence="2" type="ORF">VIDMAC_R11086</name>
</gene>
<reference evidence="2" key="1">
    <citation type="submission" date="2019-09" db="EMBL/GenBank/DDBJ databases">
        <title>Bird 10,000 Genomes (B10K) Project - Family phase.</title>
        <authorList>
            <person name="Zhang G."/>
        </authorList>
    </citation>
    <scope>NUCLEOTIDE SEQUENCE</scope>
    <source>
        <strain evidence="2">B10K-DU-002-50</strain>
        <tissue evidence="2">Muscle</tissue>
    </source>
</reference>
<organism evidence="2 3">
    <name type="scientific">Vidua macroura</name>
    <name type="common">Pin-tailed whydah</name>
    <dbReference type="NCBI Taxonomy" id="187451"/>
    <lineage>
        <taxon>Eukaryota</taxon>
        <taxon>Metazoa</taxon>
        <taxon>Chordata</taxon>
        <taxon>Craniata</taxon>
        <taxon>Vertebrata</taxon>
        <taxon>Euteleostomi</taxon>
        <taxon>Archelosauria</taxon>
        <taxon>Archosauria</taxon>
        <taxon>Dinosauria</taxon>
        <taxon>Saurischia</taxon>
        <taxon>Theropoda</taxon>
        <taxon>Coelurosauria</taxon>
        <taxon>Aves</taxon>
        <taxon>Neognathae</taxon>
        <taxon>Neoaves</taxon>
        <taxon>Telluraves</taxon>
        <taxon>Australaves</taxon>
        <taxon>Passeriformes</taxon>
        <taxon>Passeroidea</taxon>
        <taxon>Estrildidae</taxon>
        <taxon>Viduinae</taxon>
        <taxon>Vidua</taxon>
    </lineage>
</organism>
<dbReference type="SMART" id="SM00208">
    <property type="entry name" value="TNFR"/>
    <property type="match status" value="2"/>
</dbReference>
<keyword evidence="3" id="KW-1185">Reference proteome</keyword>
<dbReference type="Proteomes" id="UP000656497">
    <property type="component" value="Unassembled WGS sequence"/>
</dbReference>
<dbReference type="SUPFAM" id="SSF57586">
    <property type="entry name" value="TNF receptor-like"/>
    <property type="match status" value="1"/>
</dbReference>
<dbReference type="GO" id="GO:0009897">
    <property type="term" value="C:external side of plasma membrane"/>
    <property type="evidence" value="ECO:0007669"/>
    <property type="project" value="TreeGrafter"/>
</dbReference>
<dbReference type="InterPro" id="IPR001368">
    <property type="entry name" value="TNFR/NGFR_Cys_rich_reg"/>
</dbReference>
<proteinExistence type="predicted"/>
<dbReference type="InterPro" id="IPR053107">
    <property type="entry name" value="TNFRSF18"/>
</dbReference>
<accession>A0A852EBJ4</accession>
<dbReference type="GO" id="GO:0045785">
    <property type="term" value="P:positive regulation of cell adhesion"/>
    <property type="evidence" value="ECO:0007669"/>
    <property type="project" value="TreeGrafter"/>
</dbReference>
<dbReference type="Pfam" id="PF00020">
    <property type="entry name" value="TNFR_c6"/>
    <property type="match status" value="1"/>
</dbReference>
<feature type="domain" description="TNFR-Cys" evidence="1">
    <location>
        <begin position="57"/>
        <end position="95"/>
    </location>
</feature>
<comment type="caution">
    <text evidence="2">The sequence shown here is derived from an EMBL/GenBank/DDBJ whole genome shotgun (WGS) entry which is preliminary data.</text>
</comment>
<dbReference type="PANTHER" id="PTHR47388:SF1">
    <property type="entry name" value="TUMOR NECROSIS FACTOR RECEPTOR SUPERFAMILY MEMBER 18"/>
    <property type="match status" value="1"/>
</dbReference>
<protein>
    <submittedName>
        <fullName evidence="2">TNR18 factor</fullName>
    </submittedName>
</protein>